<accession>A0A8J5SWB6</accession>
<comment type="caution">
    <text evidence="2">The sequence shown here is derived from an EMBL/GenBank/DDBJ whole genome shotgun (WGS) entry which is preliminary data.</text>
</comment>
<proteinExistence type="predicted"/>
<evidence type="ECO:0000313" key="3">
    <source>
        <dbReference type="Proteomes" id="UP000729402"/>
    </source>
</evidence>
<feature type="region of interest" description="Disordered" evidence="1">
    <location>
        <begin position="43"/>
        <end position="86"/>
    </location>
</feature>
<dbReference type="EMBL" id="JAAALK010000086">
    <property type="protein sequence ID" value="KAG8081905.1"/>
    <property type="molecule type" value="Genomic_DNA"/>
</dbReference>
<evidence type="ECO:0000256" key="1">
    <source>
        <dbReference type="SAM" id="MobiDB-lite"/>
    </source>
</evidence>
<keyword evidence="3" id="KW-1185">Reference proteome</keyword>
<protein>
    <submittedName>
        <fullName evidence="2">Uncharacterized protein</fullName>
    </submittedName>
</protein>
<reference evidence="2" key="2">
    <citation type="submission" date="2021-02" db="EMBL/GenBank/DDBJ databases">
        <authorList>
            <person name="Kimball J.A."/>
            <person name="Haas M.W."/>
            <person name="Macchietto M."/>
            <person name="Kono T."/>
            <person name="Duquette J."/>
            <person name="Shao M."/>
        </authorList>
    </citation>
    <scope>NUCLEOTIDE SEQUENCE</scope>
    <source>
        <tissue evidence="2">Fresh leaf tissue</tissue>
    </source>
</reference>
<name>A0A8J5SWB6_ZIZPA</name>
<reference evidence="2" key="1">
    <citation type="journal article" date="2021" name="bioRxiv">
        <title>Whole Genome Assembly and Annotation of Northern Wild Rice, Zizania palustris L., Supports a Whole Genome Duplication in the Zizania Genus.</title>
        <authorList>
            <person name="Haas M."/>
            <person name="Kono T."/>
            <person name="Macchietto M."/>
            <person name="Millas R."/>
            <person name="McGilp L."/>
            <person name="Shao M."/>
            <person name="Duquette J."/>
            <person name="Hirsch C.N."/>
            <person name="Kimball J."/>
        </authorList>
    </citation>
    <scope>NUCLEOTIDE SEQUENCE</scope>
    <source>
        <tissue evidence="2">Fresh leaf tissue</tissue>
    </source>
</reference>
<sequence>MEASAAGNEVPTIVVASTRQTLQSPASSPSLAESIERYRSIPPTSGMLRLAAGDDERSSSLGSGGGGARFTARKARTRGKDALVAL</sequence>
<dbReference type="AlphaFoldDB" id="A0A8J5SWB6"/>
<dbReference type="Proteomes" id="UP000729402">
    <property type="component" value="Unassembled WGS sequence"/>
</dbReference>
<gene>
    <name evidence="2" type="ORF">GUJ93_ZPchr0014g46890</name>
</gene>
<evidence type="ECO:0000313" key="2">
    <source>
        <dbReference type="EMBL" id="KAG8081905.1"/>
    </source>
</evidence>
<organism evidence="2 3">
    <name type="scientific">Zizania palustris</name>
    <name type="common">Northern wild rice</name>
    <dbReference type="NCBI Taxonomy" id="103762"/>
    <lineage>
        <taxon>Eukaryota</taxon>
        <taxon>Viridiplantae</taxon>
        <taxon>Streptophyta</taxon>
        <taxon>Embryophyta</taxon>
        <taxon>Tracheophyta</taxon>
        <taxon>Spermatophyta</taxon>
        <taxon>Magnoliopsida</taxon>
        <taxon>Liliopsida</taxon>
        <taxon>Poales</taxon>
        <taxon>Poaceae</taxon>
        <taxon>BOP clade</taxon>
        <taxon>Oryzoideae</taxon>
        <taxon>Oryzeae</taxon>
        <taxon>Zizaniinae</taxon>
        <taxon>Zizania</taxon>
    </lineage>
</organism>